<keyword evidence="1" id="KW-0812">Transmembrane</keyword>
<dbReference type="RefSeq" id="WP_084410025.1">
    <property type="nucleotide sequence ID" value="NZ_FWXR01000008.1"/>
</dbReference>
<feature type="chain" id="PRO_5013275225" description="TrbC/VIRB2 family protein" evidence="2">
    <location>
        <begin position="28"/>
        <end position="132"/>
    </location>
</feature>
<sequence>MKRMNAFACRLPFAAAALLAGTASAFAEGSQGFGAVADTVRTGTLGPLGDLLGAGGLILGIGSLIMMGLTFYKMKQGGHHGDPSASPARAATFAVAGALLLALPATMGTGVATLFGDGASTASIDGSLRSVE</sequence>
<feature type="transmembrane region" description="Helical" evidence="1">
    <location>
        <begin position="51"/>
        <end position="72"/>
    </location>
</feature>
<evidence type="ECO:0000313" key="3">
    <source>
        <dbReference type="EMBL" id="SMC78064.1"/>
    </source>
</evidence>
<evidence type="ECO:0000256" key="1">
    <source>
        <dbReference type="SAM" id="Phobius"/>
    </source>
</evidence>
<organism evidence="3 4">
    <name type="scientific">Fulvimarina manganoxydans</name>
    <dbReference type="NCBI Taxonomy" id="937218"/>
    <lineage>
        <taxon>Bacteria</taxon>
        <taxon>Pseudomonadati</taxon>
        <taxon>Pseudomonadota</taxon>
        <taxon>Alphaproteobacteria</taxon>
        <taxon>Hyphomicrobiales</taxon>
        <taxon>Aurantimonadaceae</taxon>
        <taxon>Fulvimarina</taxon>
    </lineage>
</organism>
<proteinExistence type="predicted"/>
<keyword evidence="1" id="KW-1133">Transmembrane helix</keyword>
<keyword evidence="1" id="KW-0472">Membrane</keyword>
<gene>
    <name evidence="3" type="ORF">SAMN06297251_10842</name>
</gene>
<feature type="signal peptide" evidence="2">
    <location>
        <begin position="1"/>
        <end position="27"/>
    </location>
</feature>
<keyword evidence="4" id="KW-1185">Reference proteome</keyword>
<dbReference type="EMBL" id="FWXR01000008">
    <property type="protein sequence ID" value="SMC78064.1"/>
    <property type="molecule type" value="Genomic_DNA"/>
</dbReference>
<dbReference type="STRING" id="937218.SAMN06297251_10842"/>
<name>A0A1W2BZ87_9HYPH</name>
<accession>A0A1W2BZ87</accession>
<feature type="transmembrane region" description="Helical" evidence="1">
    <location>
        <begin position="93"/>
        <end position="115"/>
    </location>
</feature>
<dbReference type="AlphaFoldDB" id="A0A1W2BZ87"/>
<protein>
    <recommendedName>
        <fullName evidence="5">TrbC/VIRB2 family protein</fullName>
    </recommendedName>
</protein>
<evidence type="ECO:0000256" key="2">
    <source>
        <dbReference type="SAM" id="SignalP"/>
    </source>
</evidence>
<keyword evidence="2" id="KW-0732">Signal</keyword>
<reference evidence="3 4" key="1">
    <citation type="submission" date="2017-04" db="EMBL/GenBank/DDBJ databases">
        <authorList>
            <person name="Afonso C.L."/>
            <person name="Miller P.J."/>
            <person name="Scott M.A."/>
            <person name="Spackman E."/>
            <person name="Goraichik I."/>
            <person name="Dimitrov K.M."/>
            <person name="Suarez D.L."/>
            <person name="Swayne D.E."/>
        </authorList>
    </citation>
    <scope>NUCLEOTIDE SEQUENCE [LARGE SCALE GENOMIC DNA]</scope>
    <source>
        <strain evidence="3 4">CGMCC 1.10972</strain>
    </source>
</reference>
<evidence type="ECO:0000313" key="4">
    <source>
        <dbReference type="Proteomes" id="UP000192656"/>
    </source>
</evidence>
<evidence type="ECO:0008006" key="5">
    <source>
        <dbReference type="Google" id="ProtNLM"/>
    </source>
</evidence>
<dbReference type="Proteomes" id="UP000192656">
    <property type="component" value="Unassembled WGS sequence"/>
</dbReference>